<dbReference type="AlphaFoldDB" id="A0AAV2LI62"/>
<reference evidence="2 3" key="1">
    <citation type="submission" date="2024-04" db="EMBL/GenBank/DDBJ databases">
        <authorList>
            <person name="Waldvogel A.-M."/>
            <person name="Schoenle A."/>
        </authorList>
    </citation>
    <scope>NUCLEOTIDE SEQUENCE [LARGE SCALE GENOMIC DNA]</scope>
</reference>
<accession>A0AAV2LI62</accession>
<feature type="region of interest" description="Disordered" evidence="1">
    <location>
        <begin position="89"/>
        <end position="108"/>
    </location>
</feature>
<keyword evidence="3" id="KW-1185">Reference proteome</keyword>
<dbReference type="Proteomes" id="UP001497482">
    <property type="component" value="Chromosome 23"/>
</dbReference>
<feature type="region of interest" description="Disordered" evidence="1">
    <location>
        <begin position="1"/>
        <end position="21"/>
    </location>
</feature>
<protein>
    <submittedName>
        <fullName evidence="2">Uncharacterized protein</fullName>
    </submittedName>
</protein>
<organism evidence="2 3">
    <name type="scientific">Knipowitschia caucasica</name>
    <name type="common">Caucasian dwarf goby</name>
    <name type="synonym">Pomatoschistus caucasicus</name>
    <dbReference type="NCBI Taxonomy" id="637954"/>
    <lineage>
        <taxon>Eukaryota</taxon>
        <taxon>Metazoa</taxon>
        <taxon>Chordata</taxon>
        <taxon>Craniata</taxon>
        <taxon>Vertebrata</taxon>
        <taxon>Euteleostomi</taxon>
        <taxon>Actinopterygii</taxon>
        <taxon>Neopterygii</taxon>
        <taxon>Teleostei</taxon>
        <taxon>Neoteleostei</taxon>
        <taxon>Acanthomorphata</taxon>
        <taxon>Gobiaria</taxon>
        <taxon>Gobiiformes</taxon>
        <taxon>Gobioidei</taxon>
        <taxon>Gobiidae</taxon>
        <taxon>Gobiinae</taxon>
        <taxon>Knipowitschia</taxon>
    </lineage>
</organism>
<sequence length="108" mass="12151">MEPSRQGGRQPGPITTQAPGVQWGIKWASLGQHQRKRFFLLIMFGLRWLQSLNHTRPEDSQAWEGASESYTDCCQCARGGPLPSQGCVGWGQRLRKEGGGGDKRRRKR</sequence>
<evidence type="ECO:0000256" key="1">
    <source>
        <dbReference type="SAM" id="MobiDB-lite"/>
    </source>
</evidence>
<evidence type="ECO:0000313" key="2">
    <source>
        <dbReference type="EMBL" id="CAL1600139.1"/>
    </source>
</evidence>
<name>A0AAV2LI62_KNICA</name>
<gene>
    <name evidence="2" type="ORF">KC01_LOCUS28268</name>
</gene>
<dbReference type="EMBL" id="OZ035845">
    <property type="protein sequence ID" value="CAL1600139.1"/>
    <property type="molecule type" value="Genomic_DNA"/>
</dbReference>
<proteinExistence type="predicted"/>
<evidence type="ECO:0000313" key="3">
    <source>
        <dbReference type="Proteomes" id="UP001497482"/>
    </source>
</evidence>